<protein>
    <submittedName>
        <fullName evidence="2">Uncharacterized protein</fullName>
    </submittedName>
</protein>
<name>A0A565ATE0_9BRAS</name>
<keyword evidence="1" id="KW-0472">Membrane</keyword>
<sequence>MILFPMKAVQTWKQPSILIGCYVLLQSGLLIWFKELRMHNIGDQSRDGISVEELIPSGIGKLPSGGEDLMPN</sequence>
<reference evidence="2" key="1">
    <citation type="submission" date="2019-07" db="EMBL/GenBank/DDBJ databases">
        <authorList>
            <person name="Dittberner H."/>
        </authorList>
    </citation>
    <scope>NUCLEOTIDE SEQUENCE [LARGE SCALE GENOMIC DNA]</scope>
</reference>
<accession>A0A565ATE0</accession>
<keyword evidence="1" id="KW-1133">Transmembrane helix</keyword>
<evidence type="ECO:0000313" key="2">
    <source>
        <dbReference type="EMBL" id="VVA92668.1"/>
    </source>
</evidence>
<comment type="caution">
    <text evidence="2">The sequence shown here is derived from an EMBL/GenBank/DDBJ whole genome shotgun (WGS) entry which is preliminary data.</text>
</comment>
<evidence type="ECO:0000256" key="1">
    <source>
        <dbReference type="SAM" id="Phobius"/>
    </source>
</evidence>
<feature type="transmembrane region" description="Helical" evidence="1">
    <location>
        <begin position="12"/>
        <end position="33"/>
    </location>
</feature>
<gene>
    <name evidence="2" type="ORF">ANE_LOCUS3113</name>
</gene>
<dbReference type="EMBL" id="CABITT030000001">
    <property type="protein sequence ID" value="VVA92668.1"/>
    <property type="molecule type" value="Genomic_DNA"/>
</dbReference>
<evidence type="ECO:0000313" key="3">
    <source>
        <dbReference type="Proteomes" id="UP000489600"/>
    </source>
</evidence>
<organism evidence="2 3">
    <name type="scientific">Arabis nemorensis</name>
    <dbReference type="NCBI Taxonomy" id="586526"/>
    <lineage>
        <taxon>Eukaryota</taxon>
        <taxon>Viridiplantae</taxon>
        <taxon>Streptophyta</taxon>
        <taxon>Embryophyta</taxon>
        <taxon>Tracheophyta</taxon>
        <taxon>Spermatophyta</taxon>
        <taxon>Magnoliopsida</taxon>
        <taxon>eudicotyledons</taxon>
        <taxon>Gunneridae</taxon>
        <taxon>Pentapetalae</taxon>
        <taxon>rosids</taxon>
        <taxon>malvids</taxon>
        <taxon>Brassicales</taxon>
        <taxon>Brassicaceae</taxon>
        <taxon>Arabideae</taxon>
        <taxon>Arabis</taxon>
    </lineage>
</organism>
<keyword evidence="1" id="KW-0812">Transmembrane</keyword>
<dbReference type="AlphaFoldDB" id="A0A565ATE0"/>
<proteinExistence type="predicted"/>
<keyword evidence="3" id="KW-1185">Reference proteome</keyword>
<dbReference type="Proteomes" id="UP000489600">
    <property type="component" value="Unassembled WGS sequence"/>
</dbReference>